<feature type="domain" description="PLD phosphodiesterase" evidence="10">
    <location>
        <begin position="284"/>
        <end position="311"/>
    </location>
</feature>
<dbReference type="NCBIfam" id="NF008427">
    <property type="entry name" value="PRK11263.1"/>
    <property type="match status" value="1"/>
</dbReference>
<evidence type="ECO:0000313" key="12">
    <source>
        <dbReference type="Proteomes" id="UP000243413"/>
    </source>
</evidence>
<dbReference type="EC" id="2.7.8.-" evidence="9"/>
<name>A0A1H1PCR0_9GAMM</name>
<evidence type="ECO:0000256" key="5">
    <source>
        <dbReference type="ARBA" id="ARBA00023098"/>
    </source>
</evidence>
<dbReference type="Proteomes" id="UP000243413">
    <property type="component" value="Chromosome I"/>
</dbReference>
<comment type="similarity">
    <text evidence="9">Belongs to the phospholipase D family. Cardiolipin synthase subfamily. ClsB sub-subfamily.</text>
</comment>
<dbReference type="InterPro" id="IPR001736">
    <property type="entry name" value="PLipase_D/transphosphatidylase"/>
</dbReference>
<dbReference type="GO" id="GO:0005886">
    <property type="term" value="C:plasma membrane"/>
    <property type="evidence" value="ECO:0007669"/>
    <property type="project" value="UniProtKB-SubCell"/>
</dbReference>
<dbReference type="CDD" id="cd09110">
    <property type="entry name" value="PLDc_CLS_1"/>
    <property type="match status" value="1"/>
</dbReference>
<dbReference type="Gene3D" id="3.30.870.10">
    <property type="entry name" value="Endonuclease Chain A"/>
    <property type="match status" value="2"/>
</dbReference>
<keyword evidence="1 9" id="KW-1003">Cell membrane</keyword>
<dbReference type="SMART" id="SM00155">
    <property type="entry name" value="PLDc"/>
    <property type="match status" value="2"/>
</dbReference>
<dbReference type="STRING" id="472181.SAMN05216271_1125"/>
<feature type="domain" description="PLD phosphodiesterase" evidence="10">
    <location>
        <begin position="108"/>
        <end position="135"/>
    </location>
</feature>
<dbReference type="GO" id="GO:0008808">
    <property type="term" value="F:cardiolipin synthase activity"/>
    <property type="evidence" value="ECO:0007669"/>
    <property type="project" value="InterPro"/>
</dbReference>
<proteinExistence type="inferred from homology"/>
<dbReference type="HAMAP" id="MF_01917">
    <property type="entry name" value="Cardiolipin_synth_ClsB"/>
    <property type="match status" value="1"/>
</dbReference>
<dbReference type="InterPro" id="IPR025202">
    <property type="entry name" value="PLD-like_dom"/>
</dbReference>
<sequence>MKPVWREGNDVELLINGEAFYPAVFEAIRQARQEVLLETFIIFDDDVGQELKSALIEAANNGAHVEVMVDGYGTAEIGDDYLAELASAGVTVHMFDPRPRILGYRTNLFRRLHRKIVVIDGTEAFVGGINFSCDHLAAFGPKTKQDYAVRVRGPIVADIHETSSKLFEQAPGNEARLKVAPPHQQRRSGTASIQLAVRDNDHHKSDIEKEYLKAIRSASRRIVIANAYFYPGYRLLRELRRAARRGVKVTLILQGEPDMPWVRAAGQLLYGYLIKDGIVIHEYCRRPLHGKVALVDSEWSTVGSSNLDPLSLSLNLEANLNIRDAAFNQQLYKHLEELAAAQCQEITHEKAQRGYWWRAPLSYLGYHFTRHFPSLVGFLPAHTPRLKPALPLEAEREGDLTTLELEQEKAQ</sequence>
<keyword evidence="6 9" id="KW-0472">Membrane</keyword>
<evidence type="ECO:0000256" key="7">
    <source>
        <dbReference type="ARBA" id="ARBA00023209"/>
    </source>
</evidence>
<evidence type="ECO:0000256" key="2">
    <source>
        <dbReference type="ARBA" id="ARBA00022516"/>
    </source>
</evidence>
<dbReference type="InterPro" id="IPR030872">
    <property type="entry name" value="Cardiolipin_synth_ClsB"/>
</dbReference>
<evidence type="ECO:0000256" key="1">
    <source>
        <dbReference type="ARBA" id="ARBA00022475"/>
    </source>
</evidence>
<evidence type="ECO:0000256" key="8">
    <source>
        <dbReference type="ARBA" id="ARBA00023264"/>
    </source>
</evidence>
<dbReference type="CDD" id="cd09159">
    <property type="entry name" value="PLDc_ybhO_like_2"/>
    <property type="match status" value="1"/>
</dbReference>
<evidence type="ECO:0000313" key="11">
    <source>
        <dbReference type="EMBL" id="SDS08805.1"/>
    </source>
</evidence>
<dbReference type="PANTHER" id="PTHR21248">
    <property type="entry name" value="CARDIOLIPIN SYNTHASE"/>
    <property type="match status" value="1"/>
</dbReference>
<feature type="active site" evidence="9">
    <location>
        <position position="296"/>
    </location>
</feature>
<keyword evidence="3 9" id="KW-0808">Transferase</keyword>
<keyword evidence="7 9" id="KW-0594">Phospholipid biosynthesis</keyword>
<accession>A0A1H1PCR0</accession>
<comment type="function">
    <text evidence="9">Catalyzes the phosphatidyl group transfer from one phosphatidylglycerol molecule to another to form cardiolipin (CL) (diphosphatidylglycerol) and glycerol.</text>
</comment>
<feature type="active site" evidence="9">
    <location>
        <position position="115"/>
    </location>
</feature>
<keyword evidence="5 9" id="KW-0443">Lipid metabolism</keyword>
<comment type="catalytic activity">
    <reaction evidence="9">
        <text>2 a 1,2-diacyl-sn-glycero-3-phospho-(1'-sn-glycerol) = a cardiolipin + glycerol</text>
        <dbReference type="Rhea" id="RHEA:31451"/>
        <dbReference type="ChEBI" id="CHEBI:17754"/>
        <dbReference type="ChEBI" id="CHEBI:62237"/>
        <dbReference type="ChEBI" id="CHEBI:64716"/>
    </reaction>
</comment>
<evidence type="ECO:0000256" key="6">
    <source>
        <dbReference type="ARBA" id="ARBA00023136"/>
    </source>
</evidence>
<dbReference type="EMBL" id="LT629763">
    <property type="protein sequence ID" value="SDS08805.1"/>
    <property type="molecule type" value="Genomic_DNA"/>
</dbReference>
<comment type="subcellular location">
    <subcellularLocation>
        <location evidence="9">Cell membrane</location>
        <topology evidence="9">Peripheral membrane protein</topology>
    </subcellularLocation>
</comment>
<evidence type="ECO:0000256" key="4">
    <source>
        <dbReference type="ARBA" id="ARBA00022737"/>
    </source>
</evidence>
<feature type="active site" evidence="9">
    <location>
        <position position="120"/>
    </location>
</feature>
<dbReference type="SUPFAM" id="SSF56024">
    <property type="entry name" value="Phospholipase D/nuclease"/>
    <property type="match status" value="2"/>
</dbReference>
<evidence type="ECO:0000256" key="9">
    <source>
        <dbReference type="HAMAP-Rule" id="MF_01917"/>
    </source>
</evidence>
<reference evidence="12" key="1">
    <citation type="submission" date="2016-10" db="EMBL/GenBank/DDBJ databases">
        <authorList>
            <person name="Varghese N."/>
            <person name="Submissions S."/>
        </authorList>
    </citation>
    <scope>NUCLEOTIDE SEQUENCE [LARGE SCALE GENOMIC DNA]</scope>
    <source>
        <strain evidence="12">JCM 14963</strain>
    </source>
</reference>
<dbReference type="Pfam" id="PF13091">
    <property type="entry name" value="PLDc_2"/>
    <property type="match status" value="2"/>
</dbReference>
<evidence type="ECO:0000259" key="10">
    <source>
        <dbReference type="PROSITE" id="PS50035"/>
    </source>
</evidence>
<keyword evidence="2 9" id="KW-0444">Lipid biosynthesis</keyword>
<evidence type="ECO:0000256" key="3">
    <source>
        <dbReference type="ARBA" id="ARBA00022679"/>
    </source>
</evidence>
<feature type="active site" evidence="9">
    <location>
        <position position="113"/>
    </location>
</feature>
<dbReference type="PANTHER" id="PTHR21248:SF23">
    <property type="entry name" value="CARDIOLIPIN SYNTHASE B"/>
    <property type="match status" value="1"/>
</dbReference>
<organism evidence="11 12">
    <name type="scientific">Halopseudomonas sabulinigri</name>
    <dbReference type="NCBI Taxonomy" id="472181"/>
    <lineage>
        <taxon>Bacteria</taxon>
        <taxon>Pseudomonadati</taxon>
        <taxon>Pseudomonadota</taxon>
        <taxon>Gammaproteobacteria</taxon>
        <taxon>Pseudomonadales</taxon>
        <taxon>Pseudomonadaceae</taxon>
        <taxon>Halopseudomonas</taxon>
    </lineage>
</organism>
<gene>
    <name evidence="9" type="primary">clsB</name>
    <name evidence="11" type="ORF">SAMN05216271_1125</name>
</gene>
<dbReference type="AlphaFoldDB" id="A0A1H1PCR0"/>
<dbReference type="OrthoDB" id="9762009at2"/>
<keyword evidence="8 9" id="KW-1208">Phospholipid metabolism</keyword>
<dbReference type="PROSITE" id="PS50035">
    <property type="entry name" value="PLD"/>
    <property type="match status" value="2"/>
</dbReference>
<dbReference type="RefSeq" id="WP_092284626.1">
    <property type="nucleotide sequence ID" value="NZ_LT629763.1"/>
</dbReference>
<feature type="active site" evidence="9">
    <location>
        <position position="289"/>
    </location>
</feature>
<feature type="active site" evidence="9">
    <location>
        <position position="291"/>
    </location>
</feature>
<keyword evidence="4" id="KW-0677">Repeat</keyword>
<protein>
    <recommendedName>
        <fullName evidence="9">Cardiolipin synthase B</fullName>
        <shortName evidence="9">CL synthase</shortName>
        <ecNumber evidence="9">2.7.8.-</ecNumber>
    </recommendedName>
</protein>
<dbReference type="GO" id="GO:0032049">
    <property type="term" value="P:cardiolipin biosynthetic process"/>
    <property type="evidence" value="ECO:0007669"/>
    <property type="project" value="InterPro"/>
</dbReference>